<dbReference type="EMBL" id="FORU01000004">
    <property type="protein sequence ID" value="SFJ20995.1"/>
    <property type="molecule type" value="Genomic_DNA"/>
</dbReference>
<dbReference type="AlphaFoldDB" id="A0A1I3PHG8"/>
<dbReference type="STRING" id="1150112.SAMN04487893_104134"/>
<dbReference type="Pfam" id="PF14903">
    <property type="entry name" value="WG_beta_rep"/>
    <property type="match status" value="2"/>
</dbReference>
<dbReference type="Proteomes" id="UP000243887">
    <property type="component" value="Unassembled WGS sequence"/>
</dbReference>
<proteinExistence type="predicted"/>
<dbReference type="PANTHER" id="PTHR43628">
    <property type="entry name" value="ACTIVATOR OF C KINASE PROTEIN 1-RELATED"/>
    <property type="match status" value="1"/>
</dbReference>
<dbReference type="InterPro" id="IPR032774">
    <property type="entry name" value="WG_beta_rep"/>
</dbReference>
<dbReference type="SUPFAM" id="SSF81901">
    <property type="entry name" value="HCP-like"/>
    <property type="match status" value="1"/>
</dbReference>
<protein>
    <recommendedName>
        <fullName evidence="3">TPR repeat</fullName>
    </recommendedName>
</protein>
<evidence type="ECO:0000313" key="1">
    <source>
        <dbReference type="EMBL" id="SFJ20995.1"/>
    </source>
</evidence>
<dbReference type="InterPro" id="IPR052945">
    <property type="entry name" value="Mitotic_Regulator"/>
</dbReference>
<name>A0A1I3PHG8_9FLAO</name>
<dbReference type="Gene3D" id="1.25.40.10">
    <property type="entry name" value="Tetratricopeptide repeat domain"/>
    <property type="match status" value="1"/>
</dbReference>
<dbReference type="Pfam" id="PF08238">
    <property type="entry name" value="Sel1"/>
    <property type="match status" value="4"/>
</dbReference>
<organism evidence="1 2">
    <name type="scientific">Myroides guanonis</name>
    <dbReference type="NCBI Taxonomy" id="1150112"/>
    <lineage>
        <taxon>Bacteria</taxon>
        <taxon>Pseudomonadati</taxon>
        <taxon>Bacteroidota</taxon>
        <taxon>Flavobacteriia</taxon>
        <taxon>Flavobacteriales</taxon>
        <taxon>Flavobacteriaceae</taxon>
        <taxon>Myroides</taxon>
    </lineage>
</organism>
<dbReference type="SMART" id="SM00671">
    <property type="entry name" value="SEL1"/>
    <property type="match status" value="5"/>
</dbReference>
<dbReference type="InterPro" id="IPR011990">
    <property type="entry name" value="TPR-like_helical_dom_sf"/>
</dbReference>
<evidence type="ECO:0000313" key="2">
    <source>
        <dbReference type="Proteomes" id="UP000243887"/>
    </source>
</evidence>
<sequence length="856" mass="101069">MAHRIYIYNVNTSLTEIHPTYLGEWNYVISPLLLPLFGINLHSKRTQLYANRQGGIELLRKFYNLLVDEYHLQENLKFEQATHKMFEFLDDLPFENFQIDGTDVFNMNEESNNSQCKTWKLEIQEQIQLYLLAIETKNLAVLHPLLETFGYTSFLDLLQTDWVEYGLGYWNPDTYKYHYVETFQENNLYGLKNSNGETILPPTYAQIETFDQGIACVEKNNKFGFINTLGKEIVPCIYDNIQSPFDIYEITPTTDDTLEFQKASIVTTQNKQGLVAIEKNQLLIPTQYEELNHIFANYFNARKNGTYRIINSAKETTFDIESETPFQFEYVNLFFTSQKNTAKRNYYNDNGVLLGEYFENELHQLPNNYFYLKPFKPLKEITIINPRGEKLETEINQIITLSNYQTLAYNKAEKWYLYDCVKQQYLLENTEIQKVNIDYLSNYFQNLYILKTKNGNGIYDASQNNWLLPPNLEYLKIAHLRKQFLKIKVNQGMYYWDGSTQQLSPLYNYISEAINFEEVELLLYAEDTLYYLDEEAKIEKATPAQIGQFNNNKEYLDKSDQEQFKNFYGKWKKQIGQEYLNHFDNDTLYQLGLNLLREDNTEEAIEVFKIGANRNHSEMMTELGIIYTNEEEPQINLDLGLQLFERATALKSKVASNNLGYHYQNGIGRKQDIKKAIEAYQNAGQWGNGLGFGNLGDLYYYGEHVDQDYEKALDYYLKAQKLKYFYSEQLTDIYFQKEEYTKAVSLLKKDYDKEFSPIYYGIMYERGLGGLKENITKAINHYEKALTINNYPYAVQQLLFHYRPDSEYQNTQQFEKWINYAEENEIELDYEQLGINKTEQKTKKSLLNKLFKKKDK</sequence>
<evidence type="ECO:0008006" key="3">
    <source>
        <dbReference type="Google" id="ProtNLM"/>
    </source>
</evidence>
<gene>
    <name evidence="1" type="ORF">SAMN04487893_104134</name>
</gene>
<dbReference type="PANTHER" id="PTHR43628:SF1">
    <property type="entry name" value="CHITIN SYNTHASE REGULATORY FACTOR 2-RELATED"/>
    <property type="match status" value="1"/>
</dbReference>
<accession>A0A1I3PHG8</accession>
<dbReference type="RefSeq" id="WP_090678424.1">
    <property type="nucleotide sequence ID" value="NZ_FORU01000004.1"/>
</dbReference>
<dbReference type="OrthoDB" id="5464673at2"/>
<reference evidence="2" key="1">
    <citation type="submission" date="2016-10" db="EMBL/GenBank/DDBJ databases">
        <authorList>
            <person name="Varghese N."/>
            <person name="Submissions S."/>
        </authorList>
    </citation>
    <scope>NUCLEOTIDE SEQUENCE [LARGE SCALE GENOMIC DNA]</scope>
    <source>
        <strain evidence="2">DSM 26542</strain>
    </source>
</reference>
<dbReference type="InterPro" id="IPR006597">
    <property type="entry name" value="Sel1-like"/>
</dbReference>
<keyword evidence="2" id="KW-1185">Reference proteome</keyword>